<dbReference type="Proteomes" id="UP000197215">
    <property type="component" value="Unassembled WGS sequence"/>
</dbReference>
<dbReference type="AlphaFoldDB" id="A0A212U180"/>
<dbReference type="GO" id="GO:0003677">
    <property type="term" value="F:DNA binding"/>
    <property type="evidence" value="ECO:0007669"/>
    <property type="project" value="InterPro"/>
</dbReference>
<evidence type="ECO:0000313" key="4">
    <source>
        <dbReference type="Proteomes" id="UP000197215"/>
    </source>
</evidence>
<dbReference type="InterPro" id="IPR010982">
    <property type="entry name" value="Lambda_DNA-bd_dom_sf"/>
</dbReference>
<dbReference type="Gene3D" id="1.10.10.2910">
    <property type="match status" value="1"/>
</dbReference>
<accession>A0A212U180</accession>
<feature type="domain" description="HTH cro/C1-type" evidence="2">
    <location>
        <begin position="16"/>
        <end position="67"/>
    </location>
</feature>
<dbReference type="Pfam" id="PF01381">
    <property type="entry name" value="HTH_3"/>
    <property type="match status" value="1"/>
</dbReference>
<dbReference type="InterPro" id="IPR001387">
    <property type="entry name" value="Cro/C1-type_HTH"/>
</dbReference>
<proteinExistence type="inferred from homology"/>
<evidence type="ECO:0000256" key="1">
    <source>
        <dbReference type="ARBA" id="ARBA00007227"/>
    </source>
</evidence>
<keyword evidence="4" id="KW-1185">Reference proteome</keyword>
<dbReference type="Gene3D" id="1.10.260.40">
    <property type="entry name" value="lambda repressor-like DNA-binding domains"/>
    <property type="match status" value="1"/>
</dbReference>
<sequence length="388" mass="43711">MTTLRTSNNPRMLVWAREETGLDIVQAAEAIGVSLGALVAAENGERSLTLNQLRKAAEMYDIPFGNFYLSEPPRAKSFHPIPDFRSEPGVAGADHYRLNLEIKKCRDRRDIYLDLMRSLEIPVANFEVLKAINENSIGTKLRGRLGISQTDIRSLNFDGAYVYWKQKIEDSGVLVYESQYIPDVTGVIGAAMFYEVCPIILLKRGPENNERKLFTLLHEYAHLLLGESAINDAGSLLAIEGQKNTSDIEVACNRLAAELLIPTESVDKSSFDGLDIREKMELLSRQYKVTYSTAAVCLRRLGLISQSELRELLDGRRRENQLSRRSSGEARIPRENINRLDMGRPLFKAALEAYAVGILDVYDASRILNLRVKKIDRLVSKVKNEVLH</sequence>
<protein>
    <submittedName>
        <fullName evidence="3">Zn-dependent peptidase ImmA, M78 family</fullName>
    </submittedName>
</protein>
<evidence type="ECO:0000259" key="2">
    <source>
        <dbReference type="PROSITE" id="PS50943"/>
    </source>
</evidence>
<dbReference type="InterPro" id="IPR010359">
    <property type="entry name" value="IrrE_HExxH"/>
</dbReference>
<dbReference type="RefSeq" id="WP_088813390.1">
    <property type="nucleotide sequence ID" value="NZ_FYEX01000002.1"/>
</dbReference>
<dbReference type="InterPro" id="IPR052345">
    <property type="entry name" value="Rad_response_metalloprotease"/>
</dbReference>
<dbReference type="SUPFAM" id="SSF47413">
    <property type="entry name" value="lambda repressor-like DNA-binding domains"/>
    <property type="match status" value="1"/>
</dbReference>
<name>A0A212U180_9BURK</name>
<dbReference type="PROSITE" id="PS50943">
    <property type="entry name" value="HTH_CROC1"/>
    <property type="match status" value="1"/>
</dbReference>
<gene>
    <name evidence="3" type="ORF">SAMN06295916_1450</name>
</gene>
<comment type="similarity">
    <text evidence="1">Belongs to the short-chain fatty acyl-CoA assimilation regulator (ScfR) family.</text>
</comment>
<dbReference type="EMBL" id="FYEX01000002">
    <property type="protein sequence ID" value="SNC71999.1"/>
    <property type="molecule type" value="Genomic_DNA"/>
</dbReference>
<dbReference type="SMART" id="SM00530">
    <property type="entry name" value="HTH_XRE"/>
    <property type="match status" value="1"/>
</dbReference>
<dbReference type="CDD" id="cd00093">
    <property type="entry name" value="HTH_XRE"/>
    <property type="match status" value="1"/>
</dbReference>
<dbReference type="PANTHER" id="PTHR43236">
    <property type="entry name" value="ANTITOXIN HIGA1"/>
    <property type="match status" value="1"/>
</dbReference>
<dbReference type="PANTHER" id="PTHR43236:SF2">
    <property type="entry name" value="BLL0069 PROTEIN"/>
    <property type="match status" value="1"/>
</dbReference>
<evidence type="ECO:0000313" key="3">
    <source>
        <dbReference type="EMBL" id="SNC71999.1"/>
    </source>
</evidence>
<dbReference type="OrthoDB" id="9796786at2"/>
<dbReference type="Pfam" id="PF06114">
    <property type="entry name" value="Peptidase_M78"/>
    <property type="match status" value="1"/>
</dbReference>
<reference evidence="3 4" key="1">
    <citation type="submission" date="2017-06" db="EMBL/GenBank/DDBJ databases">
        <authorList>
            <person name="Kim H.J."/>
            <person name="Triplett B.A."/>
        </authorList>
    </citation>
    <scope>NUCLEOTIDE SEQUENCE [LARGE SCALE GENOMIC DNA]</scope>
    <source>
        <strain evidence="3 4">MWH-VicM1</strain>
    </source>
</reference>
<organism evidence="3 4">
    <name type="scientific">Polynucleobacter victoriensis</name>
    <dbReference type="NCBI Taxonomy" id="2049319"/>
    <lineage>
        <taxon>Bacteria</taxon>
        <taxon>Pseudomonadati</taxon>
        <taxon>Pseudomonadota</taxon>
        <taxon>Betaproteobacteria</taxon>
        <taxon>Burkholderiales</taxon>
        <taxon>Burkholderiaceae</taxon>
        <taxon>Polynucleobacter</taxon>
    </lineage>
</organism>